<evidence type="ECO:0000256" key="1">
    <source>
        <dbReference type="ARBA" id="ARBA00001974"/>
    </source>
</evidence>
<evidence type="ECO:0000256" key="2">
    <source>
        <dbReference type="ARBA" id="ARBA00022630"/>
    </source>
</evidence>
<dbReference type="PRINTS" id="PR00411">
    <property type="entry name" value="PNDRDTASEI"/>
</dbReference>
<keyword evidence="3" id="KW-0274">FAD</keyword>
<keyword evidence="4" id="KW-0560">Oxidoreductase</keyword>
<evidence type="ECO:0000259" key="5">
    <source>
        <dbReference type="Pfam" id="PF07992"/>
    </source>
</evidence>
<accession>A0ABS5M2F7</accession>
<comment type="cofactor">
    <cofactor evidence="1">
        <name>FAD</name>
        <dbReference type="ChEBI" id="CHEBI:57692"/>
    </cofactor>
</comment>
<dbReference type="InterPro" id="IPR036188">
    <property type="entry name" value="FAD/NAD-bd_sf"/>
</dbReference>
<evidence type="ECO:0000256" key="3">
    <source>
        <dbReference type="ARBA" id="ARBA00022827"/>
    </source>
</evidence>
<evidence type="ECO:0000313" key="6">
    <source>
        <dbReference type="EMBL" id="MBS3181145.1"/>
    </source>
</evidence>
<keyword evidence="2" id="KW-0285">Flavoprotein</keyword>
<reference evidence="6 7" key="1">
    <citation type="submission" date="2021-02" db="EMBL/GenBank/DDBJ databases">
        <title>Draft genome and description of Leucobacter sp nov strain Marseille-Q4368.</title>
        <authorList>
            <person name="Boxberger M."/>
            <person name="La Scola B."/>
        </authorList>
    </citation>
    <scope>NUCLEOTIDE SEQUENCE [LARGE SCALE GENOMIC DNA]</scope>
    <source>
        <strain evidence="6 7">Marseille-Q4368</strain>
    </source>
</reference>
<feature type="domain" description="FAD/NAD(P)-binding" evidence="5">
    <location>
        <begin position="6"/>
        <end position="295"/>
    </location>
</feature>
<dbReference type="PRINTS" id="PR00368">
    <property type="entry name" value="FADPNR"/>
</dbReference>
<dbReference type="SUPFAM" id="SSF51905">
    <property type="entry name" value="FAD/NAD(P)-binding domain"/>
    <property type="match status" value="2"/>
</dbReference>
<sequence>MTTTPHILILGAGAAGSAAARGLAARDDVRVTLVTETGEAPYTRMLISGVALGPTPPDLIALPLPQVEVVADTVVDVHPSARTVQLATGARLPYDALIVATGSKPRTLPAGVVRGATTATGSRVSTMHSLADALRIRELLTRGGRPARVAIYGGGLIAAETASLLHAAGHQVAVISRSHTPGVGAFGALVAERIAADHAATVHTHFGRIVQYVDRSEFGVAITLDDGTPLVADFLLVALGTIAAAPAPWTAGVDVDERLRAEPDRVYAAGGVATLHHESFDPRRIDHWEDAAAQGTHAAKAAASELGLGEDPGSYLPRSPYMAMIHGRMVSGVGYIGGAESHLEDTDEFVVRHEAGGTVTGVTGIDAVGTVYQWGSQLHGSPA</sequence>
<dbReference type="RefSeq" id="WP_211648280.1">
    <property type="nucleotide sequence ID" value="NZ_JAFEVO010000001.1"/>
</dbReference>
<dbReference type="InterPro" id="IPR023753">
    <property type="entry name" value="FAD/NAD-binding_dom"/>
</dbReference>
<name>A0ABS5M2F7_9MICO</name>
<organism evidence="6 7">
    <name type="scientific">Leucobacter manosquensis</name>
    <dbReference type="NCBI Taxonomy" id="2810611"/>
    <lineage>
        <taxon>Bacteria</taxon>
        <taxon>Bacillati</taxon>
        <taxon>Actinomycetota</taxon>
        <taxon>Actinomycetes</taxon>
        <taxon>Micrococcales</taxon>
        <taxon>Microbacteriaceae</taxon>
        <taxon>Leucobacter</taxon>
    </lineage>
</organism>
<dbReference type="EMBL" id="JAFEVO010000001">
    <property type="protein sequence ID" value="MBS3181145.1"/>
    <property type="molecule type" value="Genomic_DNA"/>
</dbReference>
<gene>
    <name evidence="6" type="ORF">JSQ98_02840</name>
</gene>
<proteinExistence type="predicted"/>
<dbReference type="Pfam" id="PF07992">
    <property type="entry name" value="Pyr_redox_2"/>
    <property type="match status" value="1"/>
</dbReference>
<comment type="caution">
    <text evidence="6">The sequence shown here is derived from an EMBL/GenBank/DDBJ whole genome shotgun (WGS) entry which is preliminary data.</text>
</comment>
<protein>
    <submittedName>
        <fullName evidence="6">FAD-dependent oxidoreductase</fullName>
    </submittedName>
</protein>
<dbReference type="PANTHER" id="PTHR43557">
    <property type="entry name" value="APOPTOSIS-INDUCING FACTOR 1"/>
    <property type="match status" value="1"/>
</dbReference>
<dbReference type="Gene3D" id="3.50.50.60">
    <property type="entry name" value="FAD/NAD(P)-binding domain"/>
    <property type="match status" value="2"/>
</dbReference>
<keyword evidence="7" id="KW-1185">Reference proteome</keyword>
<dbReference type="PANTHER" id="PTHR43557:SF2">
    <property type="entry name" value="RIESKE DOMAIN-CONTAINING PROTEIN-RELATED"/>
    <property type="match status" value="1"/>
</dbReference>
<dbReference type="InterPro" id="IPR050446">
    <property type="entry name" value="FAD-oxidoreductase/Apoptosis"/>
</dbReference>
<evidence type="ECO:0000256" key="4">
    <source>
        <dbReference type="ARBA" id="ARBA00023002"/>
    </source>
</evidence>
<evidence type="ECO:0000313" key="7">
    <source>
        <dbReference type="Proteomes" id="UP000811492"/>
    </source>
</evidence>
<dbReference type="Proteomes" id="UP000811492">
    <property type="component" value="Unassembled WGS sequence"/>
</dbReference>